<sequence length="261" mass="28613">MLPTPSTSHVSFDRVYEPAEDSFLLLDTISSASETAWLHQRFFENENLETTPAPLILEVGTGSGIVLAFVTANAQAILGRREVLTLGADINYFACQATKKTVDTTIAEIPPMSNTNLSTGKFLDVVNCDLTSPIRPNSVDVLIFNPPYVPTEELPDLDNHLKYNVPQDTLSFDQESHLLALSYAGGSLGMEVTERLLSQLPSVLSSERGIAYILLCAQNKPEEVKARIQTWGMGWRAEIAGSSGKKGGWEKLCILRIWRGG</sequence>
<gene>
    <name evidence="5" type="ORF">M501DRAFT_935454</name>
</gene>
<dbReference type="Proteomes" id="UP000799429">
    <property type="component" value="Unassembled WGS sequence"/>
</dbReference>
<evidence type="ECO:0000256" key="1">
    <source>
        <dbReference type="ARBA" id="ARBA00006149"/>
    </source>
</evidence>
<dbReference type="AlphaFoldDB" id="A0A9P4S9J2"/>
<evidence type="ECO:0000256" key="4">
    <source>
        <dbReference type="ARBA" id="ARBA00022691"/>
    </source>
</evidence>
<name>A0A9P4S9J2_9PEZI</name>
<dbReference type="GO" id="GO:0008276">
    <property type="term" value="F:protein methyltransferase activity"/>
    <property type="evidence" value="ECO:0007669"/>
    <property type="project" value="TreeGrafter"/>
</dbReference>
<dbReference type="GO" id="GO:0008757">
    <property type="term" value="F:S-adenosylmethionine-dependent methyltransferase activity"/>
    <property type="evidence" value="ECO:0007669"/>
    <property type="project" value="TreeGrafter"/>
</dbReference>
<organism evidence="5 6">
    <name type="scientific">Patellaria atrata CBS 101060</name>
    <dbReference type="NCBI Taxonomy" id="1346257"/>
    <lineage>
        <taxon>Eukaryota</taxon>
        <taxon>Fungi</taxon>
        <taxon>Dikarya</taxon>
        <taxon>Ascomycota</taxon>
        <taxon>Pezizomycotina</taxon>
        <taxon>Dothideomycetes</taxon>
        <taxon>Dothideomycetes incertae sedis</taxon>
        <taxon>Patellariales</taxon>
        <taxon>Patellariaceae</taxon>
        <taxon>Patellaria</taxon>
    </lineage>
</organism>
<dbReference type="EMBL" id="MU006096">
    <property type="protein sequence ID" value="KAF2838583.1"/>
    <property type="molecule type" value="Genomic_DNA"/>
</dbReference>
<comment type="similarity">
    <text evidence="1">Belongs to the eukaryotic/archaeal PrmC-related family.</text>
</comment>
<evidence type="ECO:0008006" key="7">
    <source>
        <dbReference type="Google" id="ProtNLM"/>
    </source>
</evidence>
<dbReference type="SUPFAM" id="SSF53335">
    <property type="entry name" value="S-adenosyl-L-methionine-dependent methyltransferases"/>
    <property type="match status" value="1"/>
</dbReference>
<keyword evidence="6" id="KW-1185">Reference proteome</keyword>
<dbReference type="InterPro" id="IPR029063">
    <property type="entry name" value="SAM-dependent_MTases_sf"/>
</dbReference>
<keyword evidence="3" id="KW-0808">Transferase</keyword>
<evidence type="ECO:0000313" key="5">
    <source>
        <dbReference type="EMBL" id="KAF2838583.1"/>
    </source>
</evidence>
<accession>A0A9P4S9J2</accession>
<dbReference type="GO" id="GO:0032259">
    <property type="term" value="P:methylation"/>
    <property type="evidence" value="ECO:0007669"/>
    <property type="project" value="UniProtKB-KW"/>
</dbReference>
<evidence type="ECO:0000313" key="6">
    <source>
        <dbReference type="Proteomes" id="UP000799429"/>
    </source>
</evidence>
<dbReference type="CDD" id="cd02440">
    <property type="entry name" value="AdoMet_MTases"/>
    <property type="match status" value="1"/>
</dbReference>
<dbReference type="FunFam" id="3.40.50.150:FF:000274">
    <property type="entry name" value="ERF1 methyltransferase catalytic subunit MTQ2"/>
    <property type="match status" value="1"/>
</dbReference>
<dbReference type="GO" id="GO:0003676">
    <property type="term" value="F:nucleic acid binding"/>
    <property type="evidence" value="ECO:0007669"/>
    <property type="project" value="InterPro"/>
</dbReference>
<dbReference type="OrthoDB" id="406152at2759"/>
<dbReference type="GO" id="GO:0035657">
    <property type="term" value="C:eRF1 methyltransferase complex"/>
    <property type="evidence" value="ECO:0007669"/>
    <property type="project" value="TreeGrafter"/>
</dbReference>
<evidence type="ECO:0000256" key="2">
    <source>
        <dbReference type="ARBA" id="ARBA00022603"/>
    </source>
</evidence>
<dbReference type="PANTHER" id="PTHR45875">
    <property type="entry name" value="METHYLTRANSFERASE N6AMT1"/>
    <property type="match status" value="1"/>
</dbReference>
<reference evidence="5" key="1">
    <citation type="journal article" date="2020" name="Stud. Mycol.">
        <title>101 Dothideomycetes genomes: a test case for predicting lifestyles and emergence of pathogens.</title>
        <authorList>
            <person name="Haridas S."/>
            <person name="Albert R."/>
            <person name="Binder M."/>
            <person name="Bloem J."/>
            <person name="Labutti K."/>
            <person name="Salamov A."/>
            <person name="Andreopoulos B."/>
            <person name="Baker S."/>
            <person name="Barry K."/>
            <person name="Bills G."/>
            <person name="Bluhm B."/>
            <person name="Cannon C."/>
            <person name="Castanera R."/>
            <person name="Culley D."/>
            <person name="Daum C."/>
            <person name="Ezra D."/>
            <person name="Gonzalez J."/>
            <person name="Henrissat B."/>
            <person name="Kuo A."/>
            <person name="Liang C."/>
            <person name="Lipzen A."/>
            <person name="Lutzoni F."/>
            <person name="Magnuson J."/>
            <person name="Mondo S."/>
            <person name="Nolan M."/>
            <person name="Ohm R."/>
            <person name="Pangilinan J."/>
            <person name="Park H.-J."/>
            <person name="Ramirez L."/>
            <person name="Alfaro M."/>
            <person name="Sun H."/>
            <person name="Tritt A."/>
            <person name="Yoshinaga Y."/>
            <person name="Zwiers L.-H."/>
            <person name="Turgeon B."/>
            <person name="Goodwin S."/>
            <person name="Spatafora J."/>
            <person name="Crous P."/>
            <person name="Grigoriev I."/>
        </authorList>
    </citation>
    <scope>NUCLEOTIDE SEQUENCE</scope>
    <source>
        <strain evidence="5">CBS 101060</strain>
    </source>
</reference>
<keyword evidence="2" id="KW-0489">Methyltransferase</keyword>
<dbReference type="Gene3D" id="3.40.50.150">
    <property type="entry name" value="Vaccinia Virus protein VP39"/>
    <property type="match status" value="1"/>
</dbReference>
<evidence type="ECO:0000256" key="3">
    <source>
        <dbReference type="ARBA" id="ARBA00022679"/>
    </source>
</evidence>
<proteinExistence type="inferred from homology"/>
<dbReference type="InterPro" id="IPR052190">
    <property type="entry name" value="Euk-Arch_PrmC-MTase"/>
</dbReference>
<keyword evidence="4" id="KW-0949">S-adenosyl-L-methionine</keyword>
<dbReference type="InterPro" id="IPR002052">
    <property type="entry name" value="DNA_methylase_N6_adenine_CS"/>
</dbReference>
<dbReference type="PROSITE" id="PS00092">
    <property type="entry name" value="N6_MTASE"/>
    <property type="match status" value="1"/>
</dbReference>
<protein>
    <recommendedName>
        <fullName evidence="7">Methyltransferase small domain-containing protein</fullName>
    </recommendedName>
</protein>
<comment type="caution">
    <text evidence="5">The sequence shown here is derived from an EMBL/GenBank/DDBJ whole genome shotgun (WGS) entry which is preliminary data.</text>
</comment>
<dbReference type="PANTHER" id="PTHR45875:SF1">
    <property type="entry name" value="METHYLTRANSFERASE N6AMT1"/>
    <property type="match status" value="1"/>
</dbReference>